<keyword evidence="3" id="KW-1185">Reference proteome</keyword>
<feature type="region of interest" description="Disordered" evidence="1">
    <location>
        <begin position="199"/>
        <end position="218"/>
    </location>
</feature>
<dbReference type="AlphaFoldDB" id="A0A3N4MUM2"/>
<dbReference type="RefSeq" id="WP_120518302.1">
    <property type="nucleotide sequence ID" value="NZ_QXZY01000012.1"/>
</dbReference>
<evidence type="ECO:0000313" key="3">
    <source>
        <dbReference type="Proteomes" id="UP000279089"/>
    </source>
</evidence>
<evidence type="ECO:0000256" key="1">
    <source>
        <dbReference type="SAM" id="MobiDB-lite"/>
    </source>
</evidence>
<dbReference type="InterPro" id="IPR024079">
    <property type="entry name" value="MetalloPept_cat_dom_sf"/>
</dbReference>
<dbReference type="Gene3D" id="3.40.390.10">
    <property type="entry name" value="Collagenase (Catalytic Domain)"/>
    <property type="match status" value="1"/>
</dbReference>
<feature type="region of interest" description="Disordered" evidence="1">
    <location>
        <begin position="1"/>
        <end position="23"/>
    </location>
</feature>
<evidence type="ECO:0000313" key="2">
    <source>
        <dbReference type="EMBL" id="RPD39153.1"/>
    </source>
</evidence>
<dbReference type="OrthoDB" id="7649992at2"/>
<feature type="compositionally biased region" description="Basic and acidic residues" evidence="1">
    <location>
        <begin position="199"/>
        <end position="210"/>
    </location>
</feature>
<sequence>MQQAQTPATTPAGKTPAFFPPQGKGSFFTPAAPVIQRAPTNDCTDPERETVDEAVSEAFNMITRAINIMDTVPLPDSVNNALFLAFRDNSEATRASVRQRLGVIRSHIRTSTYQCTSSGEEGYGLCTSRSGTPRKAYVLHEGEGSTRVSTGNVMLCFPAFSNEALAEQAGTIIHELAHYWLGVDDTGYFHNGCVESRRPEAATDESHEDSGTEGDAPATRLFNADSYSCFVHFLTVMPPAAMTARAAGYRGDNLSIGSPNGRTIYTETTYEEDPIFNIDGIPDMDNHRFHASGMRFRWFLLADGTQFKMMSRHDPAASHLFDRDHTQVYVSRTVRGILADRGITSGEVVCRVMLPPQNLAGNTDPVVIERRLPVSIARGMDPFNAPI</sequence>
<proteinExistence type="predicted"/>
<gene>
    <name evidence="2" type="ORF">EG028_21310</name>
</gene>
<comment type="caution">
    <text evidence="2">The sequence shown here is derived from an EMBL/GenBank/DDBJ whole genome shotgun (WGS) entry which is preliminary data.</text>
</comment>
<dbReference type="SUPFAM" id="SSF55486">
    <property type="entry name" value="Metalloproteases ('zincins'), catalytic domain"/>
    <property type="match status" value="1"/>
</dbReference>
<dbReference type="GO" id="GO:0008237">
    <property type="term" value="F:metallopeptidase activity"/>
    <property type="evidence" value="ECO:0007669"/>
    <property type="project" value="InterPro"/>
</dbReference>
<organism evidence="2 3">
    <name type="scientific">Chitinophaga barathri</name>
    <dbReference type="NCBI Taxonomy" id="1647451"/>
    <lineage>
        <taxon>Bacteria</taxon>
        <taxon>Pseudomonadati</taxon>
        <taxon>Bacteroidota</taxon>
        <taxon>Chitinophagia</taxon>
        <taxon>Chitinophagales</taxon>
        <taxon>Chitinophagaceae</taxon>
        <taxon>Chitinophaga</taxon>
    </lineage>
</organism>
<dbReference type="EMBL" id="RMBX01000012">
    <property type="protein sequence ID" value="RPD39153.1"/>
    <property type="molecule type" value="Genomic_DNA"/>
</dbReference>
<reference evidence="3" key="1">
    <citation type="submission" date="2018-11" db="EMBL/GenBank/DDBJ databases">
        <title>Chitinophaga lutea sp.nov., isolate from arsenic contaminated soil.</title>
        <authorList>
            <person name="Zong Y."/>
        </authorList>
    </citation>
    <scope>NUCLEOTIDE SEQUENCE [LARGE SCALE GENOMIC DNA]</scope>
    <source>
        <strain evidence="3">YLT18</strain>
    </source>
</reference>
<accession>A0A3N4MUM2</accession>
<dbReference type="Proteomes" id="UP000279089">
    <property type="component" value="Unassembled WGS sequence"/>
</dbReference>
<name>A0A3N4MUM2_9BACT</name>
<protein>
    <submittedName>
        <fullName evidence="2">Uncharacterized protein</fullName>
    </submittedName>
</protein>
<feature type="compositionally biased region" description="Low complexity" evidence="1">
    <location>
        <begin position="1"/>
        <end position="21"/>
    </location>
</feature>